<dbReference type="Gene3D" id="3.40.50.1110">
    <property type="entry name" value="SGNH hydrolase"/>
    <property type="match status" value="1"/>
</dbReference>
<dbReference type="InterPro" id="IPR013830">
    <property type="entry name" value="SGNH_hydro"/>
</dbReference>
<dbReference type="PANTHER" id="PTHR14209:SF19">
    <property type="entry name" value="ISOAMYL ACETATE-HYDROLYZING ESTERASE 1 HOMOLOG"/>
    <property type="match status" value="1"/>
</dbReference>
<feature type="compositionally biased region" description="Gly residues" evidence="1">
    <location>
        <begin position="299"/>
        <end position="310"/>
    </location>
</feature>
<dbReference type="SUPFAM" id="SSF52266">
    <property type="entry name" value="SGNH hydrolase"/>
    <property type="match status" value="1"/>
</dbReference>
<dbReference type="CDD" id="cd01838">
    <property type="entry name" value="Isoamyl_acetate_hydrolase_like"/>
    <property type="match status" value="1"/>
</dbReference>
<evidence type="ECO:0000259" key="2">
    <source>
        <dbReference type="Pfam" id="PF13472"/>
    </source>
</evidence>
<dbReference type="PANTHER" id="PTHR14209">
    <property type="entry name" value="ISOAMYL ACETATE-HYDROLYZING ESTERASE 1"/>
    <property type="match status" value="1"/>
</dbReference>
<dbReference type="OrthoDB" id="671439at2759"/>
<accession>A0A4V6WKV3</accession>
<protein>
    <recommendedName>
        <fullName evidence="2">SGNH hydrolase-type esterase domain-containing protein</fullName>
    </recommendedName>
</protein>
<evidence type="ECO:0000313" key="3">
    <source>
        <dbReference type="EMBL" id="TKA65369.1"/>
    </source>
</evidence>
<dbReference type="InterPro" id="IPR036514">
    <property type="entry name" value="SGNH_hydro_sf"/>
</dbReference>
<dbReference type="EMBL" id="NAJQ01000743">
    <property type="protein sequence ID" value="TKA65369.1"/>
    <property type="molecule type" value="Genomic_DNA"/>
</dbReference>
<comment type="caution">
    <text evidence="3">The sequence shown here is derived from an EMBL/GenBank/DDBJ whole genome shotgun (WGS) entry which is preliminary data.</text>
</comment>
<dbReference type="STRING" id="329884.A0A4V6WKV3"/>
<reference evidence="3 4" key="1">
    <citation type="submission" date="2017-03" db="EMBL/GenBank/DDBJ databases">
        <title>Genomes of endolithic fungi from Antarctica.</title>
        <authorList>
            <person name="Coleine C."/>
            <person name="Masonjones S."/>
            <person name="Stajich J.E."/>
        </authorList>
    </citation>
    <scope>NUCLEOTIDE SEQUENCE [LARGE SCALE GENOMIC DNA]</scope>
    <source>
        <strain evidence="3 4">CCFEE 5184</strain>
    </source>
</reference>
<feature type="domain" description="SGNH hydrolase-type esterase" evidence="2">
    <location>
        <begin position="38"/>
        <end position="253"/>
    </location>
</feature>
<name>A0A4V6WKV3_9PEZI</name>
<dbReference type="Proteomes" id="UP000309340">
    <property type="component" value="Unassembled WGS sequence"/>
</dbReference>
<dbReference type="Pfam" id="PF13472">
    <property type="entry name" value="Lipase_GDSL_2"/>
    <property type="match status" value="1"/>
</dbReference>
<feature type="region of interest" description="Disordered" evidence="1">
    <location>
        <begin position="289"/>
        <end position="320"/>
    </location>
</feature>
<sequence>MDIDTPPSEPDLPLRPAIAAPQQQQHTYTLSDGNRFVLFGDSIIQQSFSPHVSFAFGAALADIYTRRLDVSNRGLSGYNTLQALRAQPLCLPLPEKANMPFLLIMFGANDSRLPHSPGGPDQHVSLADFKRNLRHMVHHPCVKAHGDAVHIILVTTPPVDERKSLKADQEKYPTLGQTLRRSAANTARYAQAIRDLGAELDVPVLDIHKSMLAHAGHDHLSQPLPGSLEAPTNPTLQSFLTDGLHFSGEGYRLLYAELMALIERLWPESMPSRLPLRLPAWDFQPAWRADGEGREPGWEEGGWSGPPREGGAGRDGREGLVTGRFEGVVKEVRRAAD</sequence>
<evidence type="ECO:0000313" key="4">
    <source>
        <dbReference type="Proteomes" id="UP000309340"/>
    </source>
</evidence>
<proteinExistence type="predicted"/>
<dbReference type="InterPro" id="IPR045136">
    <property type="entry name" value="Iah1-like"/>
</dbReference>
<gene>
    <name evidence="3" type="ORF">B0A55_09558</name>
</gene>
<organism evidence="3 4">
    <name type="scientific">Friedmanniomyces simplex</name>
    <dbReference type="NCBI Taxonomy" id="329884"/>
    <lineage>
        <taxon>Eukaryota</taxon>
        <taxon>Fungi</taxon>
        <taxon>Dikarya</taxon>
        <taxon>Ascomycota</taxon>
        <taxon>Pezizomycotina</taxon>
        <taxon>Dothideomycetes</taxon>
        <taxon>Dothideomycetidae</taxon>
        <taxon>Mycosphaerellales</taxon>
        <taxon>Teratosphaeriaceae</taxon>
        <taxon>Friedmanniomyces</taxon>
    </lineage>
</organism>
<evidence type="ECO:0000256" key="1">
    <source>
        <dbReference type="SAM" id="MobiDB-lite"/>
    </source>
</evidence>
<keyword evidence="4" id="KW-1185">Reference proteome</keyword>
<dbReference type="AlphaFoldDB" id="A0A4V6WKV3"/>